<dbReference type="Gene3D" id="1.10.510.10">
    <property type="entry name" value="Transferase(Phosphotransferase) domain 1"/>
    <property type="match status" value="1"/>
</dbReference>
<dbReference type="InterPro" id="IPR000719">
    <property type="entry name" value="Prot_kinase_dom"/>
</dbReference>
<keyword evidence="3" id="KW-1185">Reference proteome</keyword>
<sequence length="423" mass="47671">MCRFREVPCVPRVAWIIPDHEHRYPSRTTLLPGHGLFSRRDRPGPIFHTTSIRHRKDSSSDLKFPAPCSETISLRGRLDSLTGLCQAVGGGFRFRQLVADLAKYFVPGPRTRSIHDQSDILAVHSGLPVRKTLHDVLEDVDNFNVSGRVTKEPLARTGGTYSDVYRGNLTNHDGKEVAVAIKLLRPNIFSPENLEKCIASEMSIWSKISHPNVLSLIGYSLDFGPYPAFVTEWMREGTLLDHLQNHRVVHKFSMVCGVARGLEYLHKNNIIHSDLKCCNIVVSDCGAPLLMDFGHSRQLDYSRLILTTREMTGTFRWMAFEMFGIGKDGVPPVATFESDIWSFGMTVLEMISGQVPYLQYKHDAQIMFAIVNGELPGMPNLQTPCDQHLWTLCKMCWARPVTRRPSMSILLGLLRSMSCSCTL</sequence>
<name>A0A4Y7PH16_9AGAM</name>
<dbReference type="InterPro" id="IPR008271">
    <property type="entry name" value="Ser/Thr_kinase_AS"/>
</dbReference>
<dbReference type="PROSITE" id="PS00108">
    <property type="entry name" value="PROTEIN_KINASE_ST"/>
    <property type="match status" value="1"/>
</dbReference>
<dbReference type="Pfam" id="PF07714">
    <property type="entry name" value="PK_Tyr_Ser-Thr"/>
    <property type="match status" value="1"/>
</dbReference>
<accession>A0A4Y7PH16</accession>
<organism evidence="2 3">
    <name type="scientific">Rickenella mellea</name>
    <dbReference type="NCBI Taxonomy" id="50990"/>
    <lineage>
        <taxon>Eukaryota</taxon>
        <taxon>Fungi</taxon>
        <taxon>Dikarya</taxon>
        <taxon>Basidiomycota</taxon>
        <taxon>Agaricomycotina</taxon>
        <taxon>Agaricomycetes</taxon>
        <taxon>Hymenochaetales</taxon>
        <taxon>Rickenellaceae</taxon>
        <taxon>Rickenella</taxon>
    </lineage>
</organism>
<dbReference type="OrthoDB" id="10261027at2759"/>
<keyword evidence="2" id="KW-0418">Kinase</keyword>
<dbReference type="VEuPathDB" id="FungiDB:BD410DRAFT_797554"/>
<proteinExistence type="predicted"/>
<protein>
    <submittedName>
        <fullName evidence="2">Kinase-like protein</fullName>
    </submittedName>
</protein>
<evidence type="ECO:0000259" key="1">
    <source>
        <dbReference type="PROSITE" id="PS50011"/>
    </source>
</evidence>
<dbReference type="PROSITE" id="PS50011">
    <property type="entry name" value="PROTEIN_KINASE_DOM"/>
    <property type="match status" value="1"/>
</dbReference>
<gene>
    <name evidence="2" type="ORF">BD410DRAFT_797554</name>
</gene>
<dbReference type="GO" id="GO:0004674">
    <property type="term" value="F:protein serine/threonine kinase activity"/>
    <property type="evidence" value="ECO:0007669"/>
    <property type="project" value="TreeGrafter"/>
</dbReference>
<dbReference type="AlphaFoldDB" id="A0A4Y7PH16"/>
<reference evidence="2 3" key="1">
    <citation type="submission" date="2018-06" db="EMBL/GenBank/DDBJ databases">
        <title>A transcriptomic atlas of mushroom development highlights an independent origin of complex multicellularity.</title>
        <authorList>
            <consortium name="DOE Joint Genome Institute"/>
            <person name="Krizsan K."/>
            <person name="Almasi E."/>
            <person name="Merenyi Z."/>
            <person name="Sahu N."/>
            <person name="Viragh M."/>
            <person name="Koszo T."/>
            <person name="Mondo S."/>
            <person name="Kiss B."/>
            <person name="Balint B."/>
            <person name="Kues U."/>
            <person name="Barry K."/>
            <person name="Hegedus J.C."/>
            <person name="Henrissat B."/>
            <person name="Johnson J."/>
            <person name="Lipzen A."/>
            <person name="Ohm R."/>
            <person name="Nagy I."/>
            <person name="Pangilinan J."/>
            <person name="Yan J."/>
            <person name="Xiong Y."/>
            <person name="Grigoriev I.V."/>
            <person name="Hibbett D.S."/>
            <person name="Nagy L.G."/>
        </authorList>
    </citation>
    <scope>NUCLEOTIDE SEQUENCE [LARGE SCALE GENOMIC DNA]</scope>
    <source>
        <strain evidence="2 3">SZMC22713</strain>
    </source>
</reference>
<dbReference type="STRING" id="50990.A0A4Y7PH16"/>
<dbReference type="InterPro" id="IPR051681">
    <property type="entry name" value="Ser/Thr_Kinases-Pseudokinases"/>
</dbReference>
<dbReference type="SMART" id="SM00220">
    <property type="entry name" value="S_TKc"/>
    <property type="match status" value="1"/>
</dbReference>
<dbReference type="EMBL" id="ML170496">
    <property type="protein sequence ID" value="TDL13680.1"/>
    <property type="molecule type" value="Genomic_DNA"/>
</dbReference>
<dbReference type="PANTHER" id="PTHR44329">
    <property type="entry name" value="SERINE/THREONINE-PROTEIN KINASE TNNI3K-RELATED"/>
    <property type="match status" value="1"/>
</dbReference>
<dbReference type="GO" id="GO:0005524">
    <property type="term" value="F:ATP binding"/>
    <property type="evidence" value="ECO:0007669"/>
    <property type="project" value="InterPro"/>
</dbReference>
<dbReference type="InterPro" id="IPR001245">
    <property type="entry name" value="Ser-Thr/Tyr_kinase_cat_dom"/>
</dbReference>
<dbReference type="SUPFAM" id="SSF56112">
    <property type="entry name" value="Protein kinase-like (PK-like)"/>
    <property type="match status" value="1"/>
</dbReference>
<keyword evidence="2" id="KW-0808">Transferase</keyword>
<feature type="domain" description="Protein kinase" evidence="1">
    <location>
        <begin position="150"/>
        <end position="417"/>
    </location>
</feature>
<evidence type="ECO:0000313" key="2">
    <source>
        <dbReference type="EMBL" id="TDL13680.1"/>
    </source>
</evidence>
<evidence type="ECO:0000313" key="3">
    <source>
        <dbReference type="Proteomes" id="UP000294933"/>
    </source>
</evidence>
<dbReference type="PRINTS" id="PR00109">
    <property type="entry name" value="TYRKINASE"/>
</dbReference>
<dbReference type="Proteomes" id="UP000294933">
    <property type="component" value="Unassembled WGS sequence"/>
</dbReference>
<dbReference type="InterPro" id="IPR011009">
    <property type="entry name" value="Kinase-like_dom_sf"/>
</dbReference>